<accession>A0A8J8M854</accession>
<proteinExistence type="predicted"/>
<dbReference type="GO" id="GO:0003677">
    <property type="term" value="F:DNA binding"/>
    <property type="evidence" value="ECO:0007669"/>
    <property type="project" value="UniProtKB-UniRule"/>
</dbReference>
<feature type="domain" description="HTH tetR-type" evidence="3">
    <location>
        <begin position="8"/>
        <end position="68"/>
    </location>
</feature>
<evidence type="ECO:0000313" key="5">
    <source>
        <dbReference type="Proteomes" id="UP000677305"/>
    </source>
</evidence>
<name>A0A8J8M854_9FIRM</name>
<dbReference type="PANTHER" id="PTHR30328">
    <property type="entry name" value="TRANSCRIPTIONAL REPRESSOR"/>
    <property type="match status" value="1"/>
</dbReference>
<evidence type="ECO:0000256" key="2">
    <source>
        <dbReference type="PROSITE-ProRule" id="PRU00335"/>
    </source>
</evidence>
<dbReference type="EMBL" id="CP058561">
    <property type="protein sequence ID" value="QUH28038.1"/>
    <property type="molecule type" value="Genomic_DNA"/>
</dbReference>
<evidence type="ECO:0000259" key="3">
    <source>
        <dbReference type="PROSITE" id="PS50977"/>
    </source>
</evidence>
<dbReference type="Gene3D" id="1.10.357.10">
    <property type="entry name" value="Tetracycline Repressor, domain 2"/>
    <property type="match status" value="1"/>
</dbReference>
<sequence length="206" mass="24829">MNREEQNKNSRKKILEASLQEFGEKDYTSASINNICKNHNISKGMLFHYYKNKDEIFLLCVEKLFIDLSNYLKDNFKILHSNMEDNFRDFIQKRFIFFHQYPYYEQIFYSSTFNPPKHLIYEINLLRKPIDETNKEFWCEIIGHLNLKPDIIIDDVIDMIIGIGNHLHIKIQQNNTQYMEGESWVVEKYTTEYVKMINMLLYGIID</sequence>
<evidence type="ECO:0000313" key="4">
    <source>
        <dbReference type="EMBL" id="QUH28038.1"/>
    </source>
</evidence>
<dbReference type="InterPro" id="IPR050109">
    <property type="entry name" value="HTH-type_TetR-like_transc_reg"/>
</dbReference>
<dbReference type="SUPFAM" id="SSF48498">
    <property type="entry name" value="Tetracyclin repressor-like, C-terminal domain"/>
    <property type="match status" value="1"/>
</dbReference>
<dbReference type="InterPro" id="IPR036271">
    <property type="entry name" value="Tet_transcr_reg_TetR-rel_C_sf"/>
</dbReference>
<keyword evidence="5" id="KW-1185">Reference proteome</keyword>
<dbReference type="RefSeq" id="WP_212692313.1">
    <property type="nucleotide sequence ID" value="NZ_CP058561.1"/>
</dbReference>
<gene>
    <name evidence="4" type="ORF">HYG85_03550</name>
</gene>
<protein>
    <submittedName>
        <fullName evidence="4">TetR/AcrR family transcriptional regulator</fullName>
    </submittedName>
</protein>
<dbReference type="PROSITE" id="PS50977">
    <property type="entry name" value="HTH_TETR_2"/>
    <property type="match status" value="1"/>
</dbReference>
<dbReference type="KEGG" id="vgu:HYG85_03550"/>
<reference evidence="4 5" key="1">
    <citation type="submission" date="2020-07" db="EMBL/GenBank/DDBJ databases">
        <title>Vallitalea guaymasensis genome.</title>
        <authorList>
            <person name="Postec A."/>
        </authorList>
    </citation>
    <scope>NUCLEOTIDE SEQUENCE [LARGE SCALE GENOMIC DNA]</scope>
    <source>
        <strain evidence="4 5">Ra1766G1</strain>
    </source>
</reference>
<dbReference type="Proteomes" id="UP000677305">
    <property type="component" value="Chromosome"/>
</dbReference>
<dbReference type="GO" id="GO:0006355">
    <property type="term" value="P:regulation of DNA-templated transcription"/>
    <property type="evidence" value="ECO:0007669"/>
    <property type="project" value="UniProtKB-ARBA"/>
</dbReference>
<feature type="DNA-binding region" description="H-T-H motif" evidence="2">
    <location>
        <begin position="31"/>
        <end position="50"/>
    </location>
</feature>
<dbReference type="InterPro" id="IPR001647">
    <property type="entry name" value="HTH_TetR"/>
</dbReference>
<dbReference type="Pfam" id="PF00440">
    <property type="entry name" value="TetR_N"/>
    <property type="match status" value="1"/>
</dbReference>
<dbReference type="InterPro" id="IPR009057">
    <property type="entry name" value="Homeodomain-like_sf"/>
</dbReference>
<dbReference type="SUPFAM" id="SSF46689">
    <property type="entry name" value="Homeodomain-like"/>
    <property type="match status" value="1"/>
</dbReference>
<dbReference type="PRINTS" id="PR00455">
    <property type="entry name" value="HTHTETR"/>
</dbReference>
<evidence type="ECO:0000256" key="1">
    <source>
        <dbReference type="ARBA" id="ARBA00023125"/>
    </source>
</evidence>
<dbReference type="AlphaFoldDB" id="A0A8J8M854"/>
<dbReference type="Gene3D" id="1.10.10.60">
    <property type="entry name" value="Homeodomain-like"/>
    <property type="match status" value="1"/>
</dbReference>
<keyword evidence="1 2" id="KW-0238">DNA-binding</keyword>
<dbReference type="PANTHER" id="PTHR30328:SF54">
    <property type="entry name" value="HTH-TYPE TRANSCRIPTIONAL REPRESSOR SCO4008"/>
    <property type="match status" value="1"/>
</dbReference>
<organism evidence="4 5">
    <name type="scientific">Vallitalea guaymasensis</name>
    <dbReference type="NCBI Taxonomy" id="1185412"/>
    <lineage>
        <taxon>Bacteria</taxon>
        <taxon>Bacillati</taxon>
        <taxon>Bacillota</taxon>
        <taxon>Clostridia</taxon>
        <taxon>Lachnospirales</taxon>
        <taxon>Vallitaleaceae</taxon>
        <taxon>Vallitalea</taxon>
    </lineage>
</organism>